<sequence length="893" mass="97456">MEALYPKKTHRRSRSRKKKATETIESIVPGRAPVGIVTTESGVMDSDTSVKGVNDDDDDDDDDDEEEEEDEDEDEDDEVVQRGSGADDGLVVAATAASTTIENNDICLLGHGIEQIGLTTTVVKRIPMAICSLDQSTKQPADTSNPRSTTHPPEAVPLQSTTSSTNGKLSTLCPLSSAFTASEPNIAIRSRSSSAEIRGADKVVSQPTRLDSCNSENTFRDSLFCHSHFRTARSRKSSVELDDIDNLPSSRPISLGSFAVRTHNRNKGSKSWIPFSLEDLDEAPDKMDPRNQNHGTRPPARFLPPSATPGNHPLRNVTTIDPGPNVFGFHGTSPQRAPQWPQVIRPQPHPGHMEMFGYYQHLGANIPRQNPRPATVLPRTSIATPGTGPRMMVPDDISPTKHEEKQALRALQYNMVAQSYFQAGHYPPGSACNPLSQSKNICPTNSGTGAGYYEGAAGPKSTSSYGQTTGHIDQSYSLQQSPMIRENGNANYSGYGPGQFQPSWIPGMFSETGISCTAPETFKDAENIKNVSASLPTKSPVSLNPPASHQTNVNTSPQLLDSDQRSHAKLHDIAKYLKNVITTSQIASESNPDQDFQIEVEDRVDKVHPIPLPANPLKTYHKTLQQDPSPTKSAETSQVQRTPKDGQTQGSLPDSSRTSTSMPLTYTSFNGPTKVSPVFASAFASRPGSDEITSKPPNSPQSRFKFRFPPPGLPIPPNFQGGSADKTYFEEETPTSRLVQSNIWFHTDTRGEDLFRQRITEMAREETGRQRAIKMPLRPGGQEGVAEAGTVLLGHVLANLQSYTVDDSNQAKGFANFGPAPKHCYEPTHGGRRSFLDLDPITDPWKFPPPRHPLSKDPLVAYGGGNKTEKEVEEGKGPKNSVQEDKKRSLLFN</sequence>
<dbReference type="OrthoDB" id="10251048at2759"/>
<evidence type="ECO:0000313" key="2">
    <source>
        <dbReference type="EMBL" id="KKZ61743.1"/>
    </source>
</evidence>
<feature type="compositionally biased region" description="Polar residues" evidence="1">
    <location>
        <begin position="622"/>
        <end position="671"/>
    </location>
</feature>
<organism evidence="2 3">
    <name type="scientific">[Emmonsia] crescens</name>
    <dbReference type="NCBI Taxonomy" id="73230"/>
    <lineage>
        <taxon>Eukaryota</taxon>
        <taxon>Fungi</taxon>
        <taxon>Dikarya</taxon>
        <taxon>Ascomycota</taxon>
        <taxon>Pezizomycotina</taxon>
        <taxon>Eurotiomycetes</taxon>
        <taxon>Eurotiomycetidae</taxon>
        <taxon>Onygenales</taxon>
        <taxon>Ajellomycetaceae</taxon>
        <taxon>Emergomyces</taxon>
    </lineage>
</organism>
<dbReference type="VEuPathDB" id="FungiDB:EMCG_03772"/>
<feature type="region of interest" description="Disordered" evidence="1">
    <location>
        <begin position="284"/>
        <end position="307"/>
    </location>
</feature>
<evidence type="ECO:0000256" key="1">
    <source>
        <dbReference type="SAM" id="MobiDB-lite"/>
    </source>
</evidence>
<feature type="compositionally biased region" description="Polar residues" evidence="1">
    <location>
        <begin position="135"/>
        <end position="151"/>
    </location>
</feature>
<feature type="compositionally biased region" description="Acidic residues" evidence="1">
    <location>
        <begin position="55"/>
        <end position="78"/>
    </location>
</feature>
<feature type="region of interest" description="Disordered" evidence="1">
    <location>
        <begin position="536"/>
        <end position="563"/>
    </location>
</feature>
<dbReference type="Proteomes" id="UP000034164">
    <property type="component" value="Unassembled WGS sequence"/>
</dbReference>
<feature type="region of interest" description="Disordered" evidence="1">
    <location>
        <begin position="846"/>
        <end position="893"/>
    </location>
</feature>
<name>A0A0G2HUJ6_9EURO</name>
<dbReference type="AlphaFoldDB" id="A0A0G2HUJ6"/>
<comment type="caution">
    <text evidence="2">The sequence shown here is derived from an EMBL/GenBank/DDBJ whole genome shotgun (WGS) entry which is preliminary data.</text>
</comment>
<feature type="compositionally biased region" description="Polar residues" evidence="1">
    <location>
        <begin position="536"/>
        <end position="561"/>
    </location>
</feature>
<protein>
    <submittedName>
        <fullName evidence="2">Uncharacterized protein</fullName>
    </submittedName>
</protein>
<feature type="region of interest" description="Disordered" evidence="1">
    <location>
        <begin position="135"/>
        <end position="167"/>
    </location>
</feature>
<feature type="compositionally biased region" description="Polar residues" evidence="1">
    <location>
        <begin position="38"/>
        <end position="51"/>
    </location>
</feature>
<feature type="region of interest" description="Disordered" evidence="1">
    <location>
        <begin position="1"/>
        <end position="88"/>
    </location>
</feature>
<evidence type="ECO:0000313" key="3">
    <source>
        <dbReference type="Proteomes" id="UP000034164"/>
    </source>
</evidence>
<accession>A0A0G2HUJ6</accession>
<dbReference type="EMBL" id="LCZI01001248">
    <property type="protein sequence ID" value="KKZ61743.1"/>
    <property type="molecule type" value="Genomic_DNA"/>
</dbReference>
<reference evidence="3" key="1">
    <citation type="journal article" date="2015" name="PLoS Genet.">
        <title>The dynamic genome and transcriptome of the human fungal pathogen Blastomyces and close relative Emmonsia.</title>
        <authorList>
            <person name="Munoz J.F."/>
            <person name="Gauthier G.M."/>
            <person name="Desjardins C.A."/>
            <person name="Gallo J.E."/>
            <person name="Holder J."/>
            <person name="Sullivan T.D."/>
            <person name="Marty A.J."/>
            <person name="Carmen J.C."/>
            <person name="Chen Z."/>
            <person name="Ding L."/>
            <person name="Gujja S."/>
            <person name="Magrini V."/>
            <person name="Misas E."/>
            <person name="Mitreva M."/>
            <person name="Priest M."/>
            <person name="Saif S."/>
            <person name="Whiston E.A."/>
            <person name="Young S."/>
            <person name="Zeng Q."/>
            <person name="Goldman W.E."/>
            <person name="Mardis E.R."/>
            <person name="Taylor J.W."/>
            <person name="McEwen J.G."/>
            <person name="Clay O.K."/>
            <person name="Klein B.S."/>
            <person name="Cuomo C.A."/>
        </authorList>
    </citation>
    <scope>NUCLEOTIDE SEQUENCE [LARGE SCALE GENOMIC DNA]</scope>
    <source>
        <strain evidence="3">UAMH 3008</strain>
    </source>
</reference>
<feature type="compositionally biased region" description="Polar residues" evidence="1">
    <location>
        <begin position="158"/>
        <end position="167"/>
    </location>
</feature>
<gene>
    <name evidence="2" type="ORF">EMCG_03772</name>
</gene>
<feature type="compositionally biased region" description="Basic residues" evidence="1">
    <location>
        <begin position="7"/>
        <end position="19"/>
    </location>
</feature>
<feature type="region of interest" description="Disordered" evidence="1">
    <location>
        <begin position="686"/>
        <end position="726"/>
    </location>
</feature>
<feature type="region of interest" description="Disordered" evidence="1">
    <location>
        <begin position="608"/>
        <end position="671"/>
    </location>
</feature>
<feature type="compositionally biased region" description="Pro residues" evidence="1">
    <location>
        <begin position="708"/>
        <end position="717"/>
    </location>
</feature>
<feature type="compositionally biased region" description="Basic and acidic residues" evidence="1">
    <location>
        <begin position="867"/>
        <end position="893"/>
    </location>
</feature>
<proteinExistence type="predicted"/>